<name>A0A158PKS7_ANGCS</name>
<evidence type="ECO:0000256" key="1">
    <source>
        <dbReference type="SAM" id="Phobius"/>
    </source>
</evidence>
<protein>
    <submittedName>
        <fullName evidence="4">Transmembrane protein</fullName>
    </submittedName>
</protein>
<keyword evidence="1" id="KW-1133">Transmembrane helix</keyword>
<gene>
    <name evidence="2" type="ORF">ACOC_LOCUS10453</name>
</gene>
<evidence type="ECO:0000313" key="4">
    <source>
        <dbReference type="WBParaSite" id="ACOC_0001045201-mRNA-1"/>
    </source>
</evidence>
<evidence type="ECO:0000313" key="3">
    <source>
        <dbReference type="Proteomes" id="UP000267027"/>
    </source>
</evidence>
<feature type="transmembrane region" description="Helical" evidence="1">
    <location>
        <begin position="77"/>
        <end position="102"/>
    </location>
</feature>
<sequence length="265" mass="29567">MLNAWQPVDQNTLMIGDSLYDLLRSVEKFKKNHDDFWAKYSDHLNDTLTAIMEQSEKFQTIAEDMRRANDFVDSIKSFLIVLMIPALVQGFLTLTSLLVLVLRDFFQSSTNTVVMIGMAILNMSAFVSVAITALLFLTFADVLKKCHAGSSLFEAIYNPMDWDADGLITLNGHFGTEKCKAEVVNQFIEKRDSSIVRYRMAIDSFTNEMTWNSGTLSPTGEQSKKLATLALDGLLNFTEVATESMDVVCFAIGNPLIIGFLSPAL</sequence>
<reference evidence="2 3" key="2">
    <citation type="submission" date="2018-11" db="EMBL/GenBank/DDBJ databases">
        <authorList>
            <consortium name="Pathogen Informatics"/>
        </authorList>
    </citation>
    <scope>NUCLEOTIDE SEQUENCE [LARGE SCALE GENOMIC DNA]</scope>
    <source>
        <strain evidence="2 3">Costa Rica</strain>
    </source>
</reference>
<keyword evidence="1" id="KW-0472">Membrane</keyword>
<keyword evidence="1" id="KW-0812">Transmembrane</keyword>
<organism evidence="4">
    <name type="scientific">Angiostrongylus costaricensis</name>
    <name type="common">Nematode worm</name>
    <dbReference type="NCBI Taxonomy" id="334426"/>
    <lineage>
        <taxon>Eukaryota</taxon>
        <taxon>Metazoa</taxon>
        <taxon>Ecdysozoa</taxon>
        <taxon>Nematoda</taxon>
        <taxon>Chromadorea</taxon>
        <taxon>Rhabditida</taxon>
        <taxon>Rhabditina</taxon>
        <taxon>Rhabditomorpha</taxon>
        <taxon>Strongyloidea</taxon>
        <taxon>Metastrongylidae</taxon>
        <taxon>Angiostrongylus</taxon>
    </lineage>
</organism>
<evidence type="ECO:0000313" key="2">
    <source>
        <dbReference type="EMBL" id="VDM62038.1"/>
    </source>
</evidence>
<dbReference type="EMBL" id="UYYA01004476">
    <property type="protein sequence ID" value="VDM62038.1"/>
    <property type="molecule type" value="Genomic_DNA"/>
</dbReference>
<dbReference type="AlphaFoldDB" id="A0A158PKS7"/>
<keyword evidence="3" id="KW-1185">Reference proteome</keyword>
<dbReference type="Proteomes" id="UP000267027">
    <property type="component" value="Unassembled WGS sequence"/>
</dbReference>
<reference evidence="4" key="1">
    <citation type="submission" date="2016-04" db="UniProtKB">
        <authorList>
            <consortium name="WormBaseParasite"/>
        </authorList>
    </citation>
    <scope>IDENTIFICATION</scope>
</reference>
<feature type="transmembrane region" description="Helical" evidence="1">
    <location>
        <begin position="114"/>
        <end position="137"/>
    </location>
</feature>
<dbReference type="WBParaSite" id="ACOC_0001045201-mRNA-1">
    <property type="protein sequence ID" value="ACOC_0001045201-mRNA-1"/>
    <property type="gene ID" value="ACOC_0001045201"/>
</dbReference>
<proteinExistence type="predicted"/>
<accession>A0A158PKS7</accession>